<feature type="region of interest" description="Disordered" evidence="1">
    <location>
        <begin position="138"/>
        <end position="215"/>
    </location>
</feature>
<gene>
    <name evidence="2" type="ORF">GCM10025868_38960</name>
</gene>
<dbReference type="EMBL" id="BSUZ01000001">
    <property type="protein sequence ID" value="GMA88646.1"/>
    <property type="molecule type" value="Genomic_DNA"/>
</dbReference>
<organism evidence="2 3">
    <name type="scientific">Angustibacter aerolatus</name>
    <dbReference type="NCBI Taxonomy" id="1162965"/>
    <lineage>
        <taxon>Bacteria</taxon>
        <taxon>Bacillati</taxon>
        <taxon>Actinomycetota</taxon>
        <taxon>Actinomycetes</taxon>
        <taxon>Kineosporiales</taxon>
        <taxon>Kineosporiaceae</taxon>
    </lineage>
</organism>
<accession>A0ABQ6JK53</accession>
<name>A0ABQ6JK53_9ACTN</name>
<evidence type="ECO:0000313" key="3">
    <source>
        <dbReference type="Proteomes" id="UP001157017"/>
    </source>
</evidence>
<sequence>MRPSSPAATSLAKHGAGRVQPVAALRVHRLEDLQGGVEPDQVEQRERAHRQTEAEPGRDVEVLARHLALLEHRHRAVQVAEQQRVRDEAGAVAHHHRPLAEPQREVGRGGDRRVVRHDGAHHLDQPLHGSGVEEVQAHDPAGVRGGGGDLGDRQAAGVGGQHRVGAHDVVEAPEHRALQVEPLGHRLDHQVAPRQARRGRPPGAPGRAAPSGRRR</sequence>
<feature type="region of interest" description="Disordered" evidence="1">
    <location>
        <begin position="32"/>
        <end position="59"/>
    </location>
</feature>
<feature type="compositionally biased region" description="Low complexity" evidence="1">
    <location>
        <begin position="205"/>
        <end position="215"/>
    </location>
</feature>
<feature type="compositionally biased region" description="Basic and acidic residues" evidence="1">
    <location>
        <begin position="165"/>
        <end position="191"/>
    </location>
</feature>
<protein>
    <submittedName>
        <fullName evidence="2">Uncharacterized protein</fullName>
    </submittedName>
</protein>
<reference evidence="3" key="1">
    <citation type="journal article" date="2019" name="Int. J. Syst. Evol. Microbiol.">
        <title>The Global Catalogue of Microorganisms (GCM) 10K type strain sequencing project: providing services to taxonomists for standard genome sequencing and annotation.</title>
        <authorList>
            <consortium name="The Broad Institute Genomics Platform"/>
            <consortium name="The Broad Institute Genome Sequencing Center for Infectious Disease"/>
            <person name="Wu L."/>
            <person name="Ma J."/>
        </authorList>
    </citation>
    <scope>NUCLEOTIDE SEQUENCE [LARGE SCALE GENOMIC DNA]</scope>
    <source>
        <strain evidence="3">NBRC 108730</strain>
    </source>
</reference>
<proteinExistence type="predicted"/>
<dbReference type="Proteomes" id="UP001157017">
    <property type="component" value="Unassembled WGS sequence"/>
</dbReference>
<evidence type="ECO:0000313" key="2">
    <source>
        <dbReference type="EMBL" id="GMA88646.1"/>
    </source>
</evidence>
<feature type="compositionally biased region" description="Basic and acidic residues" evidence="1">
    <location>
        <begin position="42"/>
        <end position="59"/>
    </location>
</feature>
<evidence type="ECO:0000256" key="1">
    <source>
        <dbReference type="SAM" id="MobiDB-lite"/>
    </source>
</evidence>
<comment type="caution">
    <text evidence="2">The sequence shown here is derived from an EMBL/GenBank/DDBJ whole genome shotgun (WGS) entry which is preliminary data.</text>
</comment>
<keyword evidence="3" id="KW-1185">Reference proteome</keyword>